<dbReference type="EMBL" id="JYDS01005016">
    <property type="protein sequence ID" value="KRY94719.1"/>
    <property type="molecule type" value="Genomic_DNA"/>
</dbReference>
<accession>A0A0V1G920</accession>
<comment type="caution">
    <text evidence="1">The sequence shown here is derived from an EMBL/GenBank/DDBJ whole genome shotgun (WGS) entry which is preliminary data.</text>
</comment>
<protein>
    <submittedName>
        <fullName evidence="1">Uncharacterized protein</fullName>
    </submittedName>
</protein>
<organism evidence="1 2">
    <name type="scientific">Trichinella pseudospiralis</name>
    <name type="common">Parasitic roundworm</name>
    <dbReference type="NCBI Taxonomy" id="6337"/>
    <lineage>
        <taxon>Eukaryota</taxon>
        <taxon>Metazoa</taxon>
        <taxon>Ecdysozoa</taxon>
        <taxon>Nematoda</taxon>
        <taxon>Enoplea</taxon>
        <taxon>Dorylaimia</taxon>
        <taxon>Trichinellida</taxon>
        <taxon>Trichinellidae</taxon>
        <taxon>Trichinella</taxon>
    </lineage>
</organism>
<evidence type="ECO:0000313" key="2">
    <source>
        <dbReference type="Proteomes" id="UP000054805"/>
    </source>
</evidence>
<dbReference type="AlphaFoldDB" id="A0A0V1G920"/>
<dbReference type="Proteomes" id="UP000054805">
    <property type="component" value="Unassembled WGS sequence"/>
</dbReference>
<proteinExistence type="predicted"/>
<sequence length="47" mass="5776">MENYKHRFDDLKNDKITEKGREIWRRKLKNVENLEMSTVGPGIWREN</sequence>
<gene>
    <name evidence="1" type="ORF">T4B_10473</name>
</gene>
<evidence type="ECO:0000313" key="1">
    <source>
        <dbReference type="EMBL" id="KRY94719.1"/>
    </source>
</evidence>
<name>A0A0V1G920_TRIPS</name>
<keyword evidence="2" id="KW-1185">Reference proteome</keyword>
<reference evidence="1 2" key="1">
    <citation type="submission" date="2015-01" db="EMBL/GenBank/DDBJ databases">
        <title>Evolution of Trichinella species and genotypes.</title>
        <authorList>
            <person name="Korhonen P.K."/>
            <person name="Edoardo P."/>
            <person name="Giuseppe L.R."/>
            <person name="Gasser R.B."/>
        </authorList>
    </citation>
    <scope>NUCLEOTIDE SEQUENCE [LARGE SCALE GENOMIC DNA]</scope>
    <source>
        <strain evidence="1">ISS588</strain>
    </source>
</reference>